<protein>
    <submittedName>
        <fullName evidence="2">Uncharacterized protein</fullName>
    </submittedName>
</protein>
<keyword evidence="3" id="KW-1185">Reference proteome</keyword>
<gene>
    <name evidence="2" type="ORF">G5S32_20795</name>
</gene>
<keyword evidence="1" id="KW-0812">Transmembrane</keyword>
<keyword evidence="1" id="KW-1133">Transmembrane helix</keyword>
<dbReference type="KEGG" id="vzi:G5S32_20795"/>
<feature type="transmembrane region" description="Helical" evidence="1">
    <location>
        <begin position="29"/>
        <end position="46"/>
    </location>
</feature>
<proteinExistence type="predicted"/>
<organism evidence="2 3">
    <name type="scientific">Vibrio ziniensis</name>
    <dbReference type="NCBI Taxonomy" id="2711221"/>
    <lineage>
        <taxon>Bacteria</taxon>
        <taxon>Pseudomonadati</taxon>
        <taxon>Pseudomonadota</taxon>
        <taxon>Gammaproteobacteria</taxon>
        <taxon>Vibrionales</taxon>
        <taxon>Vibrionaceae</taxon>
        <taxon>Vibrio</taxon>
    </lineage>
</organism>
<reference evidence="2 3" key="1">
    <citation type="submission" date="2020-02" db="EMBL/GenBank/DDBJ databases">
        <title>A complete genome of a marine bacterium Vibrio sp. ZWAL4003 isolated from the mangrove sediment with the ability to degrade polysaccharides.</title>
        <authorList>
            <person name="Wu J."/>
            <person name="Qu W."/>
            <person name="Zeng R."/>
        </authorList>
    </citation>
    <scope>NUCLEOTIDE SEQUENCE [LARGE SCALE GENOMIC DNA]</scope>
    <source>
        <strain evidence="2 3">ZWAL4003</strain>
    </source>
</reference>
<dbReference type="Proteomes" id="UP000503003">
    <property type="component" value="Chromosome 2"/>
</dbReference>
<dbReference type="EMBL" id="CP049332">
    <property type="protein sequence ID" value="QIH44383.1"/>
    <property type="molecule type" value="Genomic_DNA"/>
</dbReference>
<dbReference type="AlphaFoldDB" id="A0A6G7CQP6"/>
<keyword evidence="1" id="KW-0472">Membrane</keyword>
<evidence type="ECO:0000313" key="3">
    <source>
        <dbReference type="Proteomes" id="UP000503003"/>
    </source>
</evidence>
<evidence type="ECO:0000313" key="2">
    <source>
        <dbReference type="EMBL" id="QIH44383.1"/>
    </source>
</evidence>
<accession>A0A6G7CQP6</accession>
<dbReference type="RefSeq" id="WP_165314043.1">
    <property type="nucleotide sequence ID" value="NZ_CP049332.1"/>
</dbReference>
<sequence length="121" mass="13625">MARNEVDETASLPYLQQVTFLQMSSAKKLTILLLLLTLVLVALVSLRPARTQTTLQVRLIDNTLTQSLDGQRRYLLVESEDTGKQLISVSPTTECHVGDVITVQKVLTEQQDVYYRFLSCP</sequence>
<name>A0A6G7CQP6_9VIBR</name>
<evidence type="ECO:0000256" key="1">
    <source>
        <dbReference type="SAM" id="Phobius"/>
    </source>
</evidence>